<organism evidence="9">
    <name type="scientific">Menopon gallinae</name>
    <name type="common">poultry shaft louse</name>
    <dbReference type="NCBI Taxonomy" id="328185"/>
    <lineage>
        <taxon>Eukaryota</taxon>
        <taxon>Metazoa</taxon>
        <taxon>Ecdysozoa</taxon>
        <taxon>Arthropoda</taxon>
        <taxon>Hexapoda</taxon>
        <taxon>Insecta</taxon>
        <taxon>Pterygota</taxon>
        <taxon>Neoptera</taxon>
        <taxon>Paraneoptera</taxon>
        <taxon>Psocodea</taxon>
        <taxon>Troctomorpha</taxon>
        <taxon>Phthiraptera</taxon>
        <taxon>Amblycera</taxon>
        <taxon>Menoponidae</taxon>
        <taxon>Menopon</taxon>
    </lineage>
</organism>
<dbReference type="InterPro" id="IPR004000">
    <property type="entry name" value="Actin"/>
</dbReference>
<evidence type="ECO:0000256" key="6">
    <source>
        <dbReference type="ARBA" id="ARBA00023242"/>
    </source>
</evidence>
<evidence type="ECO:0000256" key="8">
    <source>
        <dbReference type="SAM" id="MobiDB-lite"/>
    </source>
</evidence>
<proteinExistence type="inferred from homology"/>
<feature type="region of interest" description="Disordered" evidence="8">
    <location>
        <begin position="40"/>
        <end position="70"/>
    </location>
</feature>
<comment type="subcellular location">
    <subcellularLocation>
        <location evidence="1">Nucleus</location>
    </subcellularLocation>
</comment>
<sequence length="439" mass="48948">MSGTMLYGGDEIGALVFDIGHHSLRVGYAQEDTPKAEIPAHLGVGEDNGIPAKGESVDAEEKKPDPSSITTNKQKYYIDTTYLHVPRKNVDVTTYMKDGMIDDWDLFEKVLDYTYSKVIRSESEYHPVLMSEAPWNIRSKREKLMELMFEKYNVPAFFLAKNAVLAAFANGRSTAIIVDSGATHTSAVPVHDGFVLTQAIVKSPLGGDYITMQCKQHLIENDIEIVPPYMIGSKEVVKDRDKPKWVKKSNLPEVTSSWHNYMSKCVVQDFQMSVLQVAESPYDEKQVATIPSVHYEFPNGYHQDFGCERFRIPEALFDPSMVQMKGMVANAMLGVAHIVTTSVGMCDVDIRPALYSSVVVTGGNSFLQGFPERLNRDLSVRIPSSMRLKMIACTGAAERRFGAWIGGSILASIGTFQQMWISAQEYEEGGKVQVERKCP</sequence>
<evidence type="ECO:0000256" key="1">
    <source>
        <dbReference type="ARBA" id="ARBA00004123"/>
    </source>
</evidence>
<evidence type="ECO:0000256" key="2">
    <source>
        <dbReference type="ARBA" id="ARBA00022853"/>
    </source>
</evidence>
<dbReference type="PANTHER" id="PTHR11937">
    <property type="entry name" value="ACTIN"/>
    <property type="match status" value="1"/>
</dbReference>
<dbReference type="EMBL" id="JARGDH010000002">
    <property type="protein sequence ID" value="KAL0276981.1"/>
    <property type="molecule type" value="Genomic_DNA"/>
</dbReference>
<evidence type="ECO:0000313" key="9">
    <source>
        <dbReference type="EMBL" id="KAL0276981.1"/>
    </source>
</evidence>
<evidence type="ECO:0000256" key="4">
    <source>
        <dbReference type="ARBA" id="ARBA00023015"/>
    </source>
</evidence>
<protein>
    <recommendedName>
        <fullName evidence="10">Actin-like protein 6B</fullName>
    </recommendedName>
</protein>
<dbReference type="CDD" id="cd13395">
    <property type="entry name" value="ASKHA_NBD_Arp4_ACTL6-like"/>
    <property type="match status" value="1"/>
</dbReference>
<dbReference type="GO" id="GO:0007399">
    <property type="term" value="P:nervous system development"/>
    <property type="evidence" value="ECO:0007669"/>
    <property type="project" value="UniProtKB-KW"/>
</dbReference>
<dbReference type="SUPFAM" id="SSF53067">
    <property type="entry name" value="Actin-like ATPase domain"/>
    <property type="match status" value="2"/>
</dbReference>
<comment type="caution">
    <text evidence="9">The sequence shown here is derived from an EMBL/GenBank/DDBJ whole genome shotgun (WGS) entry which is preliminary data.</text>
</comment>
<dbReference type="Gene3D" id="3.90.640.10">
    <property type="entry name" value="Actin, Chain A, domain 4"/>
    <property type="match status" value="1"/>
</dbReference>
<dbReference type="FunFam" id="3.30.420.40:FF:000058">
    <property type="entry name" value="Putative actin-related protein 5"/>
    <property type="match status" value="1"/>
</dbReference>
<dbReference type="Gene3D" id="3.30.420.40">
    <property type="match status" value="2"/>
</dbReference>
<keyword evidence="4" id="KW-0805">Transcription regulation</keyword>
<dbReference type="Gene3D" id="2.30.36.70">
    <property type="entry name" value="Actin, Chain A, domain 2"/>
    <property type="match status" value="1"/>
</dbReference>
<keyword evidence="5" id="KW-0804">Transcription</keyword>
<dbReference type="FunFam" id="3.90.640.10:FF:000009">
    <property type="entry name" value="Actin-like 6A, isoform CRA_a"/>
    <property type="match status" value="1"/>
</dbReference>
<dbReference type="Pfam" id="PF00022">
    <property type="entry name" value="Actin"/>
    <property type="match status" value="1"/>
</dbReference>
<feature type="compositionally biased region" description="Basic and acidic residues" evidence="8">
    <location>
        <begin position="55"/>
        <end position="65"/>
    </location>
</feature>
<keyword evidence="6" id="KW-0539">Nucleus</keyword>
<accession>A0AAW2I532</accession>
<dbReference type="GO" id="GO:0005634">
    <property type="term" value="C:nucleus"/>
    <property type="evidence" value="ECO:0007669"/>
    <property type="project" value="UniProtKB-SubCell"/>
</dbReference>
<dbReference type="FunFam" id="3.30.420.40:FF:000375">
    <property type="entry name" value="Actin-related protein 8"/>
    <property type="match status" value="1"/>
</dbReference>
<gene>
    <name evidence="9" type="ORF">PYX00_004427</name>
</gene>
<dbReference type="GO" id="GO:0006325">
    <property type="term" value="P:chromatin organization"/>
    <property type="evidence" value="ECO:0007669"/>
    <property type="project" value="UniProtKB-KW"/>
</dbReference>
<evidence type="ECO:0000256" key="5">
    <source>
        <dbReference type="ARBA" id="ARBA00023163"/>
    </source>
</evidence>
<keyword evidence="2" id="KW-0156">Chromatin regulator</keyword>
<name>A0AAW2I532_9NEOP</name>
<evidence type="ECO:0000256" key="3">
    <source>
        <dbReference type="ARBA" id="ARBA00022902"/>
    </source>
</evidence>
<comment type="similarity">
    <text evidence="7">Belongs to the actin family.</text>
</comment>
<reference evidence="9" key="1">
    <citation type="journal article" date="2024" name="Gigascience">
        <title>Chromosome-level genome of the poultry shaft louse Menopon gallinae provides insight into the host-switching and adaptive evolution of parasitic lice.</title>
        <authorList>
            <person name="Xu Y."/>
            <person name="Ma L."/>
            <person name="Liu S."/>
            <person name="Liang Y."/>
            <person name="Liu Q."/>
            <person name="He Z."/>
            <person name="Tian L."/>
            <person name="Duan Y."/>
            <person name="Cai W."/>
            <person name="Li H."/>
            <person name="Song F."/>
        </authorList>
    </citation>
    <scope>NUCLEOTIDE SEQUENCE</scope>
    <source>
        <strain evidence="9">Cailab_2023a</strain>
    </source>
</reference>
<dbReference type="InterPro" id="IPR043129">
    <property type="entry name" value="ATPase_NBD"/>
</dbReference>
<evidence type="ECO:0000256" key="7">
    <source>
        <dbReference type="RuleBase" id="RU000487"/>
    </source>
</evidence>
<dbReference type="SMART" id="SM00268">
    <property type="entry name" value="ACTIN"/>
    <property type="match status" value="1"/>
</dbReference>
<evidence type="ECO:0008006" key="10">
    <source>
        <dbReference type="Google" id="ProtNLM"/>
    </source>
</evidence>
<keyword evidence="3" id="KW-0524">Neurogenesis</keyword>
<dbReference type="AlphaFoldDB" id="A0AAW2I532"/>
<dbReference type="EMBL" id="JARGDH010000002">
    <property type="protein sequence ID" value="KAL0276982.1"/>
    <property type="molecule type" value="Genomic_DNA"/>
</dbReference>